<proteinExistence type="predicted"/>
<organism evidence="1 2">
    <name type="scientific">Dreissena polymorpha</name>
    <name type="common">Zebra mussel</name>
    <name type="synonym">Mytilus polymorpha</name>
    <dbReference type="NCBI Taxonomy" id="45954"/>
    <lineage>
        <taxon>Eukaryota</taxon>
        <taxon>Metazoa</taxon>
        <taxon>Spiralia</taxon>
        <taxon>Lophotrochozoa</taxon>
        <taxon>Mollusca</taxon>
        <taxon>Bivalvia</taxon>
        <taxon>Autobranchia</taxon>
        <taxon>Heteroconchia</taxon>
        <taxon>Euheterodonta</taxon>
        <taxon>Imparidentia</taxon>
        <taxon>Neoheterodontei</taxon>
        <taxon>Myida</taxon>
        <taxon>Dreissenoidea</taxon>
        <taxon>Dreissenidae</taxon>
        <taxon>Dreissena</taxon>
    </lineage>
</organism>
<reference evidence="1" key="1">
    <citation type="journal article" date="2019" name="bioRxiv">
        <title>The Genome of the Zebra Mussel, Dreissena polymorpha: A Resource for Invasive Species Research.</title>
        <authorList>
            <person name="McCartney M.A."/>
            <person name="Auch B."/>
            <person name="Kono T."/>
            <person name="Mallez S."/>
            <person name="Zhang Y."/>
            <person name="Obille A."/>
            <person name="Becker A."/>
            <person name="Abrahante J.E."/>
            <person name="Garbe J."/>
            <person name="Badalamenti J.P."/>
            <person name="Herman A."/>
            <person name="Mangelson H."/>
            <person name="Liachko I."/>
            <person name="Sullivan S."/>
            <person name="Sone E.D."/>
            <person name="Koren S."/>
            <person name="Silverstein K.A.T."/>
            <person name="Beckman K.B."/>
            <person name="Gohl D.M."/>
        </authorList>
    </citation>
    <scope>NUCLEOTIDE SEQUENCE</scope>
    <source>
        <strain evidence="1">Duluth1</strain>
        <tissue evidence="1">Whole animal</tissue>
    </source>
</reference>
<evidence type="ECO:0000313" key="2">
    <source>
        <dbReference type="Proteomes" id="UP000828390"/>
    </source>
</evidence>
<dbReference type="AlphaFoldDB" id="A0A9D3Y913"/>
<keyword evidence="2" id="KW-1185">Reference proteome</keyword>
<evidence type="ECO:0000313" key="1">
    <source>
        <dbReference type="EMBL" id="KAH3694481.1"/>
    </source>
</evidence>
<dbReference type="Proteomes" id="UP000828390">
    <property type="component" value="Unassembled WGS sequence"/>
</dbReference>
<dbReference type="EMBL" id="JAIWYP010000016">
    <property type="protein sequence ID" value="KAH3694481.1"/>
    <property type="molecule type" value="Genomic_DNA"/>
</dbReference>
<name>A0A9D3Y913_DREPO</name>
<sequence>MSQRLLTSRDFSTERCHWGRYLLLIEHIRSSEDLFLAFMCRKPCQIQTPTPWVSPWCNGYGVRLTTGRSQVRSPPRERSLDLPHRHQVLVLGPGNGLESVYISLRLSMQSSLNKYV</sequence>
<comment type="caution">
    <text evidence="1">The sequence shown here is derived from an EMBL/GenBank/DDBJ whole genome shotgun (WGS) entry which is preliminary data.</text>
</comment>
<reference evidence="1" key="2">
    <citation type="submission" date="2020-11" db="EMBL/GenBank/DDBJ databases">
        <authorList>
            <person name="McCartney M.A."/>
            <person name="Auch B."/>
            <person name="Kono T."/>
            <person name="Mallez S."/>
            <person name="Becker A."/>
            <person name="Gohl D.M."/>
            <person name="Silverstein K.A.T."/>
            <person name="Koren S."/>
            <person name="Bechman K.B."/>
            <person name="Herman A."/>
            <person name="Abrahante J.E."/>
            <person name="Garbe J."/>
        </authorList>
    </citation>
    <scope>NUCLEOTIDE SEQUENCE</scope>
    <source>
        <strain evidence="1">Duluth1</strain>
        <tissue evidence="1">Whole animal</tissue>
    </source>
</reference>
<protein>
    <submittedName>
        <fullName evidence="1">Uncharacterized protein</fullName>
    </submittedName>
</protein>
<gene>
    <name evidence="1" type="ORF">DPMN_081921</name>
</gene>
<accession>A0A9D3Y913</accession>